<sequence>MSLRLVPSSEGTASPGPARTGQPWTDADYEALLDGCRRGTDLTSLSEELGRSVVAVLDRARRMLPVEERGLPRDRALPRLRELLQQDPDYDWDAAMRASPPPRPVEHPVYVRRGLAGLQPEELLAIAEVLVLEPRGGADVRRKVLDAVRAEGLTTALARRVGDLLVRDAQGPEPYDDPWPPWADHGPSDPPWAWDDPGLDEELPPTR</sequence>
<organism evidence="2 3">
    <name type="scientific">Ornithinimicrobium kibberense</name>
    <dbReference type="NCBI Taxonomy" id="282060"/>
    <lineage>
        <taxon>Bacteria</taxon>
        <taxon>Bacillati</taxon>
        <taxon>Actinomycetota</taxon>
        <taxon>Actinomycetes</taxon>
        <taxon>Micrococcales</taxon>
        <taxon>Ornithinimicrobiaceae</taxon>
        <taxon>Ornithinimicrobium</taxon>
    </lineage>
</organism>
<dbReference type="Proteomes" id="UP001589613">
    <property type="component" value="Unassembled WGS sequence"/>
</dbReference>
<dbReference type="RefSeq" id="WP_141337880.1">
    <property type="nucleotide sequence ID" value="NZ_JBHMAX010000007.1"/>
</dbReference>
<comment type="caution">
    <text evidence="2">The sequence shown here is derived from an EMBL/GenBank/DDBJ whole genome shotgun (WGS) entry which is preliminary data.</text>
</comment>
<proteinExistence type="predicted"/>
<protein>
    <recommendedName>
        <fullName evidence="4">DUF222 domain-containing protein</fullName>
    </recommendedName>
</protein>
<feature type="region of interest" description="Disordered" evidence="1">
    <location>
        <begin position="1"/>
        <end position="26"/>
    </location>
</feature>
<accession>A0ABV5V0F1</accession>
<evidence type="ECO:0008006" key="4">
    <source>
        <dbReference type="Google" id="ProtNLM"/>
    </source>
</evidence>
<keyword evidence="3" id="KW-1185">Reference proteome</keyword>
<evidence type="ECO:0000313" key="3">
    <source>
        <dbReference type="Proteomes" id="UP001589613"/>
    </source>
</evidence>
<feature type="compositionally biased region" description="Acidic residues" evidence="1">
    <location>
        <begin position="197"/>
        <end position="207"/>
    </location>
</feature>
<name>A0ABV5V0F1_9MICO</name>
<feature type="region of interest" description="Disordered" evidence="1">
    <location>
        <begin position="168"/>
        <end position="207"/>
    </location>
</feature>
<evidence type="ECO:0000313" key="2">
    <source>
        <dbReference type="EMBL" id="MFB9731260.1"/>
    </source>
</evidence>
<evidence type="ECO:0000256" key="1">
    <source>
        <dbReference type="SAM" id="MobiDB-lite"/>
    </source>
</evidence>
<gene>
    <name evidence="2" type="ORF">ACFFN0_04280</name>
</gene>
<dbReference type="EMBL" id="JBHMAX010000007">
    <property type="protein sequence ID" value="MFB9731260.1"/>
    <property type="molecule type" value="Genomic_DNA"/>
</dbReference>
<reference evidence="2 3" key="1">
    <citation type="submission" date="2024-09" db="EMBL/GenBank/DDBJ databases">
        <authorList>
            <person name="Sun Q."/>
            <person name="Mori K."/>
        </authorList>
    </citation>
    <scope>NUCLEOTIDE SEQUENCE [LARGE SCALE GENOMIC DNA]</scope>
    <source>
        <strain evidence="2 3">JCM 12763</strain>
    </source>
</reference>